<accession>A0A2S8F5L5</accession>
<evidence type="ECO:0000313" key="3">
    <source>
        <dbReference type="Proteomes" id="UP000240009"/>
    </source>
</evidence>
<organism evidence="2 3">
    <name type="scientific">Blastopirellula marina</name>
    <dbReference type="NCBI Taxonomy" id="124"/>
    <lineage>
        <taxon>Bacteria</taxon>
        <taxon>Pseudomonadati</taxon>
        <taxon>Planctomycetota</taxon>
        <taxon>Planctomycetia</taxon>
        <taxon>Pirellulales</taxon>
        <taxon>Pirellulaceae</taxon>
        <taxon>Blastopirellula</taxon>
    </lineage>
</organism>
<evidence type="ECO:0000313" key="2">
    <source>
        <dbReference type="EMBL" id="PQO27455.1"/>
    </source>
</evidence>
<keyword evidence="1" id="KW-0732">Signal</keyword>
<feature type="chain" id="PRO_5015454406" evidence="1">
    <location>
        <begin position="22"/>
        <end position="230"/>
    </location>
</feature>
<evidence type="ECO:0000256" key="1">
    <source>
        <dbReference type="SAM" id="SignalP"/>
    </source>
</evidence>
<dbReference type="OrthoDB" id="9933340at2"/>
<name>A0A2S8F5L5_9BACT</name>
<protein>
    <submittedName>
        <fullName evidence="2">Uncharacterized protein</fullName>
    </submittedName>
</protein>
<dbReference type="RefSeq" id="WP_105356215.1">
    <property type="nucleotide sequence ID" value="NZ_PUIA01000057.1"/>
</dbReference>
<feature type="signal peptide" evidence="1">
    <location>
        <begin position="1"/>
        <end position="21"/>
    </location>
</feature>
<dbReference type="Proteomes" id="UP000240009">
    <property type="component" value="Unassembled WGS sequence"/>
</dbReference>
<dbReference type="EMBL" id="PUIA01000057">
    <property type="protein sequence ID" value="PQO27455.1"/>
    <property type="molecule type" value="Genomic_DNA"/>
</dbReference>
<sequence length="230" mass="25611">MDRIRCLVLVTLFSAILPAIAAAQSPRVMVELAFVTRVRLSTEQPPLSEEFEKQLEDSKLAQEGLVPFLDQWLRDKDRDLHEVDLMQLKIPLGEEVEFTTRHSLAAEFADPKGMFEGANIPMMPGMGLLDETLNATVRTDNTPDEQLLTRFRFEKHMPTTTLENVNDPGAPPVPVLHRQAVSTRIKSESGKTTVLGGMLKIKNIEGKEFKQDLAVLVRVGLADPAPFPAN</sequence>
<dbReference type="AlphaFoldDB" id="A0A2S8F5L5"/>
<proteinExistence type="predicted"/>
<gene>
    <name evidence="2" type="ORF">C5Y96_18125</name>
</gene>
<reference evidence="2 3" key="1">
    <citation type="submission" date="2018-02" db="EMBL/GenBank/DDBJ databases">
        <title>Comparative genomes isolates from brazilian mangrove.</title>
        <authorList>
            <person name="Araujo J.E."/>
            <person name="Taketani R.G."/>
            <person name="Silva M.C.P."/>
            <person name="Loureco M.V."/>
            <person name="Andreote F.D."/>
        </authorList>
    </citation>
    <scope>NUCLEOTIDE SEQUENCE [LARGE SCALE GENOMIC DNA]</scope>
    <source>
        <strain evidence="2 3">HEX-2 MGV</strain>
    </source>
</reference>
<comment type="caution">
    <text evidence="2">The sequence shown here is derived from an EMBL/GenBank/DDBJ whole genome shotgun (WGS) entry which is preliminary data.</text>
</comment>